<evidence type="ECO:0000256" key="6">
    <source>
        <dbReference type="ARBA" id="ARBA00022847"/>
    </source>
</evidence>
<feature type="transmembrane region" description="Helical" evidence="9">
    <location>
        <begin position="58"/>
        <end position="76"/>
    </location>
</feature>
<dbReference type="Gene3D" id="1.20.1740.10">
    <property type="entry name" value="Amino acid/polyamine transporter I"/>
    <property type="match status" value="1"/>
</dbReference>
<evidence type="ECO:0000256" key="1">
    <source>
        <dbReference type="ARBA" id="ARBA00004651"/>
    </source>
</evidence>
<dbReference type="AlphaFoldDB" id="A0AAE3E727"/>
<keyword evidence="11" id="KW-1185">Reference proteome</keyword>
<gene>
    <name evidence="10" type="ORF">LKD81_01700</name>
</gene>
<dbReference type="GO" id="GO:0005283">
    <property type="term" value="F:amino acid:sodium symporter activity"/>
    <property type="evidence" value="ECO:0007669"/>
    <property type="project" value="InterPro"/>
</dbReference>
<evidence type="ECO:0000313" key="11">
    <source>
        <dbReference type="Proteomes" id="UP001198182"/>
    </source>
</evidence>
<keyword evidence="4 9" id="KW-1003">Cell membrane</keyword>
<feature type="transmembrane region" description="Helical" evidence="9">
    <location>
        <begin position="229"/>
        <end position="250"/>
    </location>
</feature>
<keyword evidence="8 9" id="KW-0472">Membrane</keyword>
<feature type="transmembrane region" description="Helical" evidence="9">
    <location>
        <begin position="413"/>
        <end position="434"/>
    </location>
</feature>
<keyword evidence="3 9" id="KW-0813">Transport</keyword>
<keyword evidence="6 9" id="KW-0769">Symport</keyword>
<feature type="transmembrane region" description="Helical" evidence="9">
    <location>
        <begin position="324"/>
        <end position="345"/>
    </location>
</feature>
<organism evidence="10 11">
    <name type="scientific">Hominifimenecus microfluidus</name>
    <dbReference type="NCBI Taxonomy" id="2885348"/>
    <lineage>
        <taxon>Bacteria</taxon>
        <taxon>Bacillati</taxon>
        <taxon>Bacillota</taxon>
        <taxon>Clostridia</taxon>
        <taxon>Lachnospirales</taxon>
        <taxon>Lachnospiraceae</taxon>
        <taxon>Hominifimenecus</taxon>
    </lineage>
</organism>
<evidence type="ECO:0000256" key="9">
    <source>
        <dbReference type="RuleBase" id="RU363064"/>
    </source>
</evidence>
<dbReference type="NCBIfam" id="TIGR00835">
    <property type="entry name" value="agcS"/>
    <property type="match status" value="1"/>
</dbReference>
<dbReference type="Pfam" id="PF01235">
    <property type="entry name" value="Na_Ala_symp"/>
    <property type="match status" value="1"/>
</dbReference>
<evidence type="ECO:0000313" key="10">
    <source>
        <dbReference type="EMBL" id="MCC2229716.1"/>
    </source>
</evidence>
<feature type="transmembrane region" description="Helical" evidence="9">
    <location>
        <begin position="198"/>
        <end position="217"/>
    </location>
</feature>
<accession>A0AAE3E727</accession>
<evidence type="ECO:0000256" key="2">
    <source>
        <dbReference type="ARBA" id="ARBA00009261"/>
    </source>
</evidence>
<protein>
    <submittedName>
        <fullName evidence="10">Alanine:cation symporter family protein</fullName>
    </submittedName>
</protein>
<dbReference type="EMBL" id="JAJEQR010000004">
    <property type="protein sequence ID" value="MCC2229716.1"/>
    <property type="molecule type" value="Genomic_DNA"/>
</dbReference>
<dbReference type="FunFam" id="1.20.1740.10:FF:000004">
    <property type="entry name" value="Sodium:alanine symporter family protein"/>
    <property type="match status" value="1"/>
</dbReference>
<name>A0AAE3E727_9FIRM</name>
<dbReference type="PANTHER" id="PTHR30330">
    <property type="entry name" value="AGSS FAMILY TRANSPORTER, SODIUM-ALANINE"/>
    <property type="match status" value="1"/>
</dbReference>
<comment type="similarity">
    <text evidence="2 9">Belongs to the alanine or glycine:cation symporter (AGCS) (TC 2.A.25) family.</text>
</comment>
<evidence type="ECO:0000256" key="7">
    <source>
        <dbReference type="ARBA" id="ARBA00022989"/>
    </source>
</evidence>
<comment type="subcellular location">
    <subcellularLocation>
        <location evidence="1 9">Cell membrane</location>
        <topology evidence="1 9">Multi-pass membrane protein</topology>
    </subcellularLocation>
</comment>
<feature type="transmembrane region" description="Helical" evidence="9">
    <location>
        <begin position="440"/>
        <end position="457"/>
    </location>
</feature>
<sequence>MMDSINSLLGTIDSLVWGVPLMALILCGGLMLTVRLGLLQIRRLPLALKWMLRNEEGATGEISSFGALCTALSATIGTGNIVGVATAVCAGGPGALFWMIVAAFFGMATKYAEGLLAVKYRVVAEDGHSLGGPFYYIEKGMGKGWTWLAKIFAFFGVMVGLLGIGTITQVNGIASAAQGFFDPDKAILVTLPIVGEQSLVTVIASVLVTLCVAAVLIGGIKRIANVSQVIVPFMAVIYFVFAFALVLFNITKVPAAFATIVKAAFNPSAITGGVVGSMLVAMQNGMARGIFSNEAGLGSAPIAAAAAQTHEPVRQGLVSMTGTFIDTIIICTLTGLSIVLTGAWQVEGLEGVQVTTYAFQNGLPLSPVVSSFILMVCLIFFAFTTILGWDYYSERCLEYLTHGKQGMIKAYRWLYILAVFAGPFLTVKAVWTIADIFNGLMAFPNMIALFALSGIVVKETKDFFAKKKHIE</sequence>
<comment type="caution">
    <text evidence="10">The sequence shown here is derived from an EMBL/GenBank/DDBJ whole genome shotgun (WGS) entry which is preliminary data.</text>
</comment>
<feature type="transmembrane region" description="Helical" evidence="9">
    <location>
        <begin position="365"/>
        <end position="392"/>
    </location>
</feature>
<proteinExistence type="inferred from homology"/>
<feature type="transmembrane region" description="Helical" evidence="9">
    <location>
        <begin position="256"/>
        <end position="281"/>
    </location>
</feature>
<feature type="transmembrane region" description="Helical" evidence="9">
    <location>
        <begin position="15"/>
        <end position="38"/>
    </location>
</feature>
<keyword evidence="5 9" id="KW-0812">Transmembrane</keyword>
<reference evidence="10" key="1">
    <citation type="submission" date="2021-10" db="EMBL/GenBank/DDBJ databases">
        <title>Anaerobic single-cell dispensing facilitates the cultivation of human gut bacteria.</title>
        <authorList>
            <person name="Afrizal A."/>
        </authorList>
    </citation>
    <scope>NUCLEOTIDE SEQUENCE</scope>
    <source>
        <strain evidence="10">CLA-AA-H215</strain>
    </source>
</reference>
<evidence type="ECO:0000256" key="4">
    <source>
        <dbReference type="ARBA" id="ARBA00022475"/>
    </source>
</evidence>
<feature type="transmembrane region" description="Helical" evidence="9">
    <location>
        <begin position="147"/>
        <end position="167"/>
    </location>
</feature>
<evidence type="ECO:0000256" key="5">
    <source>
        <dbReference type="ARBA" id="ARBA00022692"/>
    </source>
</evidence>
<feature type="transmembrane region" description="Helical" evidence="9">
    <location>
        <begin position="82"/>
        <end position="105"/>
    </location>
</feature>
<evidence type="ECO:0000256" key="3">
    <source>
        <dbReference type="ARBA" id="ARBA00022448"/>
    </source>
</evidence>
<dbReference type="RefSeq" id="WP_308452505.1">
    <property type="nucleotide sequence ID" value="NZ_JAJEQR010000004.1"/>
</dbReference>
<dbReference type="InterPro" id="IPR001463">
    <property type="entry name" value="Na/Ala_symport"/>
</dbReference>
<evidence type="ECO:0000256" key="8">
    <source>
        <dbReference type="ARBA" id="ARBA00023136"/>
    </source>
</evidence>
<dbReference type="Proteomes" id="UP001198182">
    <property type="component" value="Unassembled WGS sequence"/>
</dbReference>
<dbReference type="PRINTS" id="PR00175">
    <property type="entry name" value="NAALASMPORT"/>
</dbReference>
<dbReference type="PANTHER" id="PTHR30330:SF3">
    <property type="entry name" value="TRANSCRIPTIONAL REGULATOR, LRP FAMILY"/>
    <property type="match status" value="1"/>
</dbReference>
<keyword evidence="7 9" id="KW-1133">Transmembrane helix</keyword>
<dbReference type="GO" id="GO:0005886">
    <property type="term" value="C:plasma membrane"/>
    <property type="evidence" value="ECO:0007669"/>
    <property type="project" value="UniProtKB-SubCell"/>
</dbReference>